<accession>W2W9B6</accession>
<name>W2W9B6_PHYNI</name>
<proteinExistence type="predicted"/>
<organism evidence="1 2">
    <name type="scientific">Phytophthora nicotianae CJ01A1</name>
    <dbReference type="NCBI Taxonomy" id="1317063"/>
    <lineage>
        <taxon>Eukaryota</taxon>
        <taxon>Sar</taxon>
        <taxon>Stramenopiles</taxon>
        <taxon>Oomycota</taxon>
        <taxon>Peronosporomycetes</taxon>
        <taxon>Peronosporales</taxon>
        <taxon>Peronosporaceae</taxon>
        <taxon>Phytophthora</taxon>
    </lineage>
</organism>
<dbReference type="AlphaFoldDB" id="W2W9B6"/>
<reference evidence="1 2" key="1">
    <citation type="submission" date="2013-11" db="EMBL/GenBank/DDBJ databases">
        <title>The Genome Sequence of Phytophthora parasitica CJ01A1.</title>
        <authorList>
            <consortium name="The Broad Institute Genomics Platform"/>
            <person name="Russ C."/>
            <person name="Tyler B."/>
            <person name="Panabieres F."/>
            <person name="Shan W."/>
            <person name="Tripathy S."/>
            <person name="Grunwald N."/>
            <person name="Machado M."/>
            <person name="Johnson C.S."/>
            <person name="Walker B."/>
            <person name="Young S.K."/>
            <person name="Zeng Q."/>
            <person name="Gargeya S."/>
            <person name="Fitzgerald M."/>
            <person name="Haas B."/>
            <person name="Abouelleil A."/>
            <person name="Allen A.W."/>
            <person name="Alvarado L."/>
            <person name="Arachchi H.M."/>
            <person name="Berlin A.M."/>
            <person name="Chapman S.B."/>
            <person name="Gainer-Dewar J."/>
            <person name="Goldberg J."/>
            <person name="Griggs A."/>
            <person name="Gujja S."/>
            <person name="Hansen M."/>
            <person name="Howarth C."/>
            <person name="Imamovic A."/>
            <person name="Ireland A."/>
            <person name="Larimer J."/>
            <person name="McCowan C."/>
            <person name="Murphy C."/>
            <person name="Pearson M."/>
            <person name="Poon T.W."/>
            <person name="Priest M."/>
            <person name="Roberts A."/>
            <person name="Saif S."/>
            <person name="Shea T."/>
            <person name="Sisk P."/>
            <person name="Sykes S."/>
            <person name="Wortman J."/>
            <person name="Nusbaum C."/>
            <person name="Birren B."/>
        </authorList>
    </citation>
    <scope>NUCLEOTIDE SEQUENCE [LARGE SCALE GENOMIC DNA]</scope>
    <source>
        <strain evidence="1 2">CJ01A1</strain>
    </source>
</reference>
<evidence type="ECO:0000313" key="2">
    <source>
        <dbReference type="Proteomes" id="UP000018958"/>
    </source>
</evidence>
<protein>
    <submittedName>
        <fullName evidence="1">Uncharacterized protein</fullName>
    </submittedName>
</protein>
<comment type="caution">
    <text evidence="1">The sequence shown here is derived from an EMBL/GenBank/DDBJ whole genome shotgun (WGS) entry which is preliminary data.</text>
</comment>
<dbReference type="Proteomes" id="UP000018958">
    <property type="component" value="Unassembled WGS sequence"/>
</dbReference>
<dbReference type="EMBL" id="ANIX01003320">
    <property type="protein sequence ID" value="ETP07140.1"/>
    <property type="molecule type" value="Genomic_DNA"/>
</dbReference>
<feature type="non-terminal residue" evidence="1">
    <location>
        <position position="90"/>
    </location>
</feature>
<gene>
    <name evidence="1" type="ORF">F441_16528</name>
</gene>
<sequence length="90" mass="10047">MSRSQATDEERQAVWEMLLLHSNGGGIKSMGERVAAVVKSRKHARGRNKKDRGEPCKRLAEVAVNDRENQRAVQEGSGVSSYLVQQLIKE</sequence>
<evidence type="ECO:0000313" key="1">
    <source>
        <dbReference type="EMBL" id="ETP07140.1"/>
    </source>
</evidence>